<evidence type="ECO:0000313" key="1">
    <source>
        <dbReference type="EMBL" id="MCD5314759.1"/>
    </source>
</evidence>
<dbReference type="AlphaFoldDB" id="A0A9X1NJ50"/>
<protein>
    <submittedName>
        <fullName evidence="1">Phytanoyl-CoA dioxygenase family protein</fullName>
    </submittedName>
</protein>
<accession>A0A9X1NJ50</accession>
<dbReference type="Pfam" id="PF05721">
    <property type="entry name" value="PhyH"/>
    <property type="match status" value="1"/>
</dbReference>
<dbReference type="InterPro" id="IPR008775">
    <property type="entry name" value="Phytyl_CoA_dOase-like"/>
</dbReference>
<dbReference type="SUPFAM" id="SSF51197">
    <property type="entry name" value="Clavaminate synthase-like"/>
    <property type="match status" value="1"/>
</dbReference>
<dbReference type="Gene3D" id="2.60.120.620">
    <property type="entry name" value="q2cbj1_9rhob like domain"/>
    <property type="match status" value="1"/>
</dbReference>
<organism evidence="1 2">
    <name type="scientific">Kineosporia babensis</name>
    <dbReference type="NCBI Taxonomy" id="499548"/>
    <lineage>
        <taxon>Bacteria</taxon>
        <taxon>Bacillati</taxon>
        <taxon>Actinomycetota</taxon>
        <taxon>Actinomycetes</taxon>
        <taxon>Kineosporiales</taxon>
        <taxon>Kineosporiaceae</taxon>
        <taxon>Kineosporia</taxon>
    </lineage>
</organism>
<gene>
    <name evidence="1" type="ORF">LR394_28045</name>
</gene>
<dbReference type="EMBL" id="JAJOMB010000018">
    <property type="protein sequence ID" value="MCD5314759.1"/>
    <property type="molecule type" value="Genomic_DNA"/>
</dbReference>
<sequence length="250" mass="27239">MDDALIEQFSRDGYLKFEGAVPAEVAAECAGLLWKRIGLSPEDPAGWTEPVHWVDGMGGPAFEAAANAPALVDAFDALVGPGRWVRRSAIGSFPLRFPHQSEPNDAGWHIESSYPSPDGSQYLTNYRSKSRALLMLFLFSEVTPENSPTWIRVGSHHDIPKVLQPYGEAGESIFTFAAEVDQASAHRPIAYATGSPGDVFVCHPFLVHAAQPHHGTTPRFMAQPGLDRAVEVDLAHDQLYPVDQLIKAAL</sequence>
<name>A0A9X1NJ50_9ACTN</name>
<proteinExistence type="predicted"/>
<keyword evidence="1" id="KW-0560">Oxidoreductase</keyword>
<dbReference type="GO" id="GO:0016706">
    <property type="term" value="F:2-oxoglutarate-dependent dioxygenase activity"/>
    <property type="evidence" value="ECO:0007669"/>
    <property type="project" value="UniProtKB-ARBA"/>
</dbReference>
<keyword evidence="1" id="KW-0223">Dioxygenase</keyword>
<dbReference type="RefSeq" id="WP_231447563.1">
    <property type="nucleotide sequence ID" value="NZ_JAJOMB010000018.1"/>
</dbReference>
<evidence type="ECO:0000313" key="2">
    <source>
        <dbReference type="Proteomes" id="UP001138997"/>
    </source>
</evidence>
<reference evidence="1" key="1">
    <citation type="submission" date="2021-11" db="EMBL/GenBank/DDBJ databases">
        <title>Streptomyces corallinus and Kineosporia corallina sp. nov., two new coral-derived marine actinobacteria.</title>
        <authorList>
            <person name="Buangrab K."/>
            <person name="Sutthacheep M."/>
            <person name="Yeemin T."/>
            <person name="Harunari E."/>
            <person name="Igarashi Y."/>
            <person name="Sripreechasak P."/>
            <person name="Kanchanasin P."/>
            <person name="Tanasupawat S."/>
            <person name="Phongsopitanun W."/>
        </authorList>
    </citation>
    <scope>NUCLEOTIDE SEQUENCE</scope>
    <source>
        <strain evidence="1">JCM 31032</strain>
    </source>
</reference>
<comment type="caution">
    <text evidence="1">The sequence shown here is derived from an EMBL/GenBank/DDBJ whole genome shotgun (WGS) entry which is preliminary data.</text>
</comment>
<keyword evidence="2" id="KW-1185">Reference proteome</keyword>
<dbReference type="Proteomes" id="UP001138997">
    <property type="component" value="Unassembled WGS sequence"/>
</dbReference>